<proteinExistence type="predicted"/>
<feature type="compositionally biased region" description="Polar residues" evidence="1">
    <location>
        <begin position="65"/>
        <end position="75"/>
    </location>
</feature>
<organism evidence="2 3">
    <name type="scientific">Curvularia kusanoi</name>
    <name type="common">Cochliobolus kusanoi</name>
    <dbReference type="NCBI Taxonomy" id="90978"/>
    <lineage>
        <taxon>Eukaryota</taxon>
        <taxon>Fungi</taxon>
        <taxon>Dikarya</taxon>
        <taxon>Ascomycota</taxon>
        <taxon>Pezizomycotina</taxon>
        <taxon>Dothideomycetes</taxon>
        <taxon>Pleosporomycetidae</taxon>
        <taxon>Pleosporales</taxon>
        <taxon>Pleosporineae</taxon>
        <taxon>Pleosporaceae</taxon>
        <taxon>Curvularia</taxon>
    </lineage>
</organism>
<accession>A0A9P4TBT3</accession>
<sequence length="449" mass="49721">MASSTTMENFTRGSTLPRKTSPFKDPRPAPRTPAPCTPAKTAKAWDEYERQARQNARRRDRASQGSRPQRNSASSDVAKGSRSSTSTARSSYDFKFRNVTIATTAAVSTCKSCKQAITYASGICERCTKTIILPSSPGESTPPLSPAARNFASTDLHLLEKHSSQEEPYTRLSNSSQRRDCPSALQLTNPPVRLDSLRPPPITQEIMEANRSRKASLTDPNEPFLRFQYAHQYAPATYSIPSTPTYPPTSPPSTVPSRVSTRPSSFAQMTSPLTQNTHLPSSARHHSATPSELGHVQHYAPAPLGSVSPPSFHQVNAALQNTTSAWDDWDSDGEEKVRLVGYWKRGGKDKPTSHVSTANLKGKEKERERADSKVSYSSSEEPRSHEKRDKKSKNSLDRKSEKKQSKESSRSESRTSRHNDTKASSVESESYKKHKKRPSGLTRFLSCGR</sequence>
<dbReference type="Proteomes" id="UP000801428">
    <property type="component" value="Unassembled WGS sequence"/>
</dbReference>
<evidence type="ECO:0000313" key="2">
    <source>
        <dbReference type="EMBL" id="KAF3000781.1"/>
    </source>
</evidence>
<feature type="region of interest" description="Disordered" evidence="1">
    <location>
        <begin position="345"/>
        <end position="449"/>
    </location>
</feature>
<feature type="compositionally biased region" description="Basic and acidic residues" evidence="1">
    <location>
        <begin position="43"/>
        <end position="52"/>
    </location>
</feature>
<evidence type="ECO:0000256" key="1">
    <source>
        <dbReference type="SAM" id="MobiDB-lite"/>
    </source>
</evidence>
<protein>
    <submittedName>
        <fullName evidence="2">Uncharacterized protein</fullName>
    </submittedName>
</protein>
<comment type="caution">
    <text evidence="2">The sequence shown here is derived from an EMBL/GenBank/DDBJ whole genome shotgun (WGS) entry which is preliminary data.</text>
</comment>
<feature type="compositionally biased region" description="Basic and acidic residues" evidence="1">
    <location>
        <begin position="380"/>
        <end position="421"/>
    </location>
</feature>
<dbReference type="AlphaFoldDB" id="A0A9P4TBT3"/>
<feature type="compositionally biased region" description="Polar residues" evidence="1">
    <location>
        <begin position="1"/>
        <end position="18"/>
    </location>
</feature>
<feature type="compositionally biased region" description="Low complexity" evidence="1">
    <location>
        <begin position="255"/>
        <end position="265"/>
    </location>
</feature>
<name>A0A9P4TBT3_CURKU</name>
<dbReference type="OrthoDB" id="3795190at2759"/>
<feature type="region of interest" description="Disordered" evidence="1">
    <location>
        <begin position="1"/>
        <end position="89"/>
    </location>
</feature>
<reference evidence="2" key="1">
    <citation type="submission" date="2019-04" db="EMBL/GenBank/DDBJ databases">
        <title>Sequencing of skin fungus with MAO and IRED activity.</title>
        <authorList>
            <person name="Marsaioli A.J."/>
            <person name="Bonatto J.M.C."/>
            <person name="Reis Junior O."/>
        </authorList>
    </citation>
    <scope>NUCLEOTIDE SEQUENCE</scope>
    <source>
        <strain evidence="2">30M1</strain>
    </source>
</reference>
<feature type="compositionally biased region" description="Pro residues" evidence="1">
    <location>
        <begin position="244"/>
        <end position="254"/>
    </location>
</feature>
<feature type="compositionally biased region" description="Polar residues" evidence="1">
    <location>
        <begin position="266"/>
        <end position="280"/>
    </location>
</feature>
<feature type="region of interest" description="Disordered" evidence="1">
    <location>
        <begin position="162"/>
        <end position="199"/>
    </location>
</feature>
<evidence type="ECO:0000313" key="3">
    <source>
        <dbReference type="Proteomes" id="UP000801428"/>
    </source>
</evidence>
<dbReference type="EMBL" id="SWKU01000014">
    <property type="protein sequence ID" value="KAF3000781.1"/>
    <property type="molecule type" value="Genomic_DNA"/>
</dbReference>
<feature type="region of interest" description="Disordered" evidence="1">
    <location>
        <begin position="240"/>
        <end position="290"/>
    </location>
</feature>
<feature type="compositionally biased region" description="Basic and acidic residues" evidence="1">
    <location>
        <begin position="361"/>
        <end position="372"/>
    </location>
</feature>
<gene>
    <name evidence="2" type="ORF">E8E13_005331</name>
</gene>
<keyword evidence="3" id="KW-1185">Reference proteome</keyword>